<dbReference type="InterPro" id="IPR007693">
    <property type="entry name" value="DNA_helicase_DnaB-like_N"/>
</dbReference>
<dbReference type="Pfam" id="PF00772">
    <property type="entry name" value="DnaB"/>
    <property type="match status" value="1"/>
</dbReference>
<dbReference type="GO" id="GO:0005524">
    <property type="term" value="F:ATP binding"/>
    <property type="evidence" value="ECO:0007669"/>
    <property type="project" value="UniProtKB-KW"/>
</dbReference>
<accession>A0A917G2L1</accession>
<comment type="caution">
    <text evidence="12">The sequence shown here is derived from an EMBL/GenBank/DDBJ whole genome shotgun (WGS) entry which is preliminary data.</text>
</comment>
<dbReference type="SUPFAM" id="SSF48024">
    <property type="entry name" value="N-terminal domain of DnaB helicase"/>
    <property type="match status" value="1"/>
</dbReference>
<feature type="domain" description="SF4 helicase" evidence="11">
    <location>
        <begin position="152"/>
        <end position="421"/>
    </location>
</feature>
<dbReference type="PANTHER" id="PTHR30153">
    <property type="entry name" value="REPLICATIVE DNA HELICASE DNAB"/>
    <property type="match status" value="1"/>
</dbReference>
<dbReference type="Gene3D" id="1.10.860.10">
    <property type="entry name" value="DNAb Helicase, Chain A"/>
    <property type="match status" value="1"/>
</dbReference>
<comment type="similarity">
    <text evidence="1">Belongs to the helicase family. DnaB subfamily.</text>
</comment>
<dbReference type="EC" id="5.6.2.3" evidence="9"/>
<dbReference type="Pfam" id="PF03796">
    <property type="entry name" value="DnaB_C"/>
    <property type="match status" value="1"/>
</dbReference>
<dbReference type="PANTHER" id="PTHR30153:SF2">
    <property type="entry name" value="REPLICATIVE DNA HELICASE"/>
    <property type="match status" value="1"/>
</dbReference>
<keyword evidence="2" id="KW-0235">DNA replication</keyword>
<dbReference type="GO" id="GO:0003677">
    <property type="term" value="F:DNA binding"/>
    <property type="evidence" value="ECO:0007669"/>
    <property type="project" value="UniProtKB-KW"/>
</dbReference>
<evidence type="ECO:0000256" key="5">
    <source>
        <dbReference type="ARBA" id="ARBA00022806"/>
    </source>
</evidence>
<keyword evidence="13" id="KW-1185">Reference proteome</keyword>
<comment type="catalytic activity">
    <reaction evidence="10">
        <text>ATP + H2O = ADP + phosphate + H(+)</text>
        <dbReference type="Rhea" id="RHEA:13065"/>
        <dbReference type="ChEBI" id="CHEBI:15377"/>
        <dbReference type="ChEBI" id="CHEBI:15378"/>
        <dbReference type="ChEBI" id="CHEBI:30616"/>
        <dbReference type="ChEBI" id="CHEBI:43474"/>
        <dbReference type="ChEBI" id="CHEBI:456216"/>
        <dbReference type="EC" id="5.6.2.3"/>
    </reaction>
</comment>
<dbReference type="InterPro" id="IPR027417">
    <property type="entry name" value="P-loop_NTPase"/>
</dbReference>
<gene>
    <name evidence="12" type="ORF">GCM10007425_12520</name>
</gene>
<evidence type="ECO:0000256" key="10">
    <source>
        <dbReference type="ARBA" id="ARBA00048954"/>
    </source>
</evidence>
<dbReference type="PROSITE" id="PS51199">
    <property type="entry name" value="SF4_HELICASE"/>
    <property type="match status" value="1"/>
</dbReference>
<keyword evidence="8" id="KW-0413">Isomerase</keyword>
<name>A0A917G2L1_9BACI</name>
<reference evidence="12" key="2">
    <citation type="submission" date="2020-09" db="EMBL/GenBank/DDBJ databases">
        <authorList>
            <person name="Sun Q."/>
            <person name="Zhou Y."/>
        </authorList>
    </citation>
    <scope>NUCLEOTIDE SEQUENCE</scope>
    <source>
        <strain evidence="12">CGMCC 1.15760</strain>
    </source>
</reference>
<dbReference type="SUPFAM" id="SSF52540">
    <property type="entry name" value="P-loop containing nucleoside triphosphate hydrolases"/>
    <property type="match status" value="1"/>
</dbReference>
<evidence type="ECO:0000256" key="3">
    <source>
        <dbReference type="ARBA" id="ARBA00022741"/>
    </source>
</evidence>
<dbReference type="InterPro" id="IPR036185">
    <property type="entry name" value="DNA_heli_DnaB-like_N_sf"/>
</dbReference>
<proteinExistence type="inferred from homology"/>
<keyword evidence="7" id="KW-0238">DNA-binding</keyword>
<evidence type="ECO:0000256" key="8">
    <source>
        <dbReference type="ARBA" id="ARBA00023235"/>
    </source>
</evidence>
<dbReference type="GO" id="GO:0006260">
    <property type="term" value="P:DNA replication"/>
    <property type="evidence" value="ECO:0007669"/>
    <property type="project" value="UniProtKB-KW"/>
</dbReference>
<evidence type="ECO:0000256" key="7">
    <source>
        <dbReference type="ARBA" id="ARBA00023125"/>
    </source>
</evidence>
<evidence type="ECO:0000256" key="4">
    <source>
        <dbReference type="ARBA" id="ARBA00022801"/>
    </source>
</evidence>
<evidence type="ECO:0000256" key="1">
    <source>
        <dbReference type="ARBA" id="ARBA00008428"/>
    </source>
</evidence>
<dbReference type="InterPro" id="IPR007694">
    <property type="entry name" value="DNA_helicase_DnaB-like_C"/>
</dbReference>
<dbReference type="GO" id="GO:0016787">
    <property type="term" value="F:hydrolase activity"/>
    <property type="evidence" value="ECO:0007669"/>
    <property type="project" value="UniProtKB-KW"/>
</dbReference>
<evidence type="ECO:0000256" key="2">
    <source>
        <dbReference type="ARBA" id="ARBA00022705"/>
    </source>
</evidence>
<evidence type="ECO:0000313" key="13">
    <source>
        <dbReference type="Proteomes" id="UP000616608"/>
    </source>
</evidence>
<evidence type="ECO:0000313" key="12">
    <source>
        <dbReference type="EMBL" id="GGG19547.1"/>
    </source>
</evidence>
<keyword evidence="4" id="KW-0378">Hydrolase</keyword>
<evidence type="ECO:0000256" key="9">
    <source>
        <dbReference type="ARBA" id="ARBA00044969"/>
    </source>
</evidence>
<dbReference type="GO" id="GO:0043139">
    <property type="term" value="F:5'-3' DNA helicase activity"/>
    <property type="evidence" value="ECO:0007669"/>
    <property type="project" value="UniProtKB-EC"/>
</dbReference>
<organism evidence="12 13">
    <name type="scientific">Lysinibacillus alkalisoli</name>
    <dbReference type="NCBI Taxonomy" id="1911548"/>
    <lineage>
        <taxon>Bacteria</taxon>
        <taxon>Bacillati</taxon>
        <taxon>Bacillota</taxon>
        <taxon>Bacilli</taxon>
        <taxon>Bacillales</taxon>
        <taxon>Bacillaceae</taxon>
        <taxon>Lysinibacillus</taxon>
    </lineage>
</organism>
<dbReference type="Gene3D" id="3.40.50.300">
    <property type="entry name" value="P-loop containing nucleotide triphosphate hydrolases"/>
    <property type="match status" value="1"/>
</dbReference>
<sequence length="422" mass="47968">MQDRIELAEKSVLGSMLKDNYLISDTAITAAHFATHIHKTIFTSMCELISQTKAVDYITLLTTTDPANLGGANYLSELTSFANEAKFEQYVALIQERWRNDQKRAILFNAQEGDWAIEQVQQALDNIQDNVSDIDTDIKNNLANLLERPYIEAVENVGVPTGLRDLDRMLNGFQKKEMTIIAARPSMGKTDVMNQLAIAAGKTHQYLPIIFSIEMSRETLIDRQIATVGGFNRLKMRNPYQFFSDKQKAYWATAIREMSRYNLHIDDRASLTVAQIKAQARKVIRNNQDLTPIIFIDYLQLIQPEDAKANQTQAIGQISWDLKQMSKELNCPVVALSQLSRGVEQRQDKRPLMSDLRDSGNIEQDADVVIFLYRDDYYNKESERNGLLEMIIAKQRNGPTGTVSAIYTKETGRVFDYDFNGA</sequence>
<dbReference type="CDD" id="cd00984">
    <property type="entry name" value="DnaB_C"/>
    <property type="match status" value="1"/>
</dbReference>
<evidence type="ECO:0000256" key="6">
    <source>
        <dbReference type="ARBA" id="ARBA00022840"/>
    </source>
</evidence>
<keyword evidence="6" id="KW-0067">ATP-binding</keyword>
<protein>
    <recommendedName>
        <fullName evidence="9">DNA 5'-3' helicase</fullName>
        <ecNumber evidence="9">5.6.2.3</ecNumber>
    </recommendedName>
</protein>
<dbReference type="RefSeq" id="WP_188614165.1">
    <property type="nucleotide sequence ID" value="NZ_BMJT01000003.1"/>
</dbReference>
<evidence type="ECO:0000259" key="11">
    <source>
        <dbReference type="PROSITE" id="PS51199"/>
    </source>
</evidence>
<keyword evidence="5 12" id="KW-0347">Helicase</keyword>
<reference evidence="12" key="1">
    <citation type="journal article" date="2014" name="Int. J. Syst. Evol. Microbiol.">
        <title>Complete genome sequence of Corynebacterium casei LMG S-19264T (=DSM 44701T), isolated from a smear-ripened cheese.</title>
        <authorList>
            <consortium name="US DOE Joint Genome Institute (JGI-PGF)"/>
            <person name="Walter F."/>
            <person name="Albersmeier A."/>
            <person name="Kalinowski J."/>
            <person name="Ruckert C."/>
        </authorList>
    </citation>
    <scope>NUCLEOTIDE SEQUENCE</scope>
    <source>
        <strain evidence="12">CGMCC 1.15760</strain>
    </source>
</reference>
<dbReference type="InterPro" id="IPR016136">
    <property type="entry name" value="DNA_helicase_N/primase_C"/>
</dbReference>
<dbReference type="GO" id="GO:0005829">
    <property type="term" value="C:cytosol"/>
    <property type="evidence" value="ECO:0007669"/>
    <property type="project" value="TreeGrafter"/>
</dbReference>
<dbReference type="EMBL" id="BMJT01000003">
    <property type="protein sequence ID" value="GGG19547.1"/>
    <property type="molecule type" value="Genomic_DNA"/>
</dbReference>
<dbReference type="AlphaFoldDB" id="A0A917G2L1"/>
<keyword evidence="3" id="KW-0547">Nucleotide-binding</keyword>
<dbReference type="Proteomes" id="UP000616608">
    <property type="component" value="Unassembled WGS sequence"/>
</dbReference>